<evidence type="ECO:0000256" key="7">
    <source>
        <dbReference type="ARBA" id="ARBA00022989"/>
    </source>
</evidence>
<evidence type="ECO:0000256" key="9">
    <source>
        <dbReference type="ARBA" id="ARBA00023136"/>
    </source>
</evidence>
<evidence type="ECO:0000313" key="11">
    <source>
        <dbReference type="EMBL" id="KAJ8313333.1"/>
    </source>
</evidence>
<protein>
    <recommendedName>
        <fullName evidence="10">Hexosyltransferase</fullName>
        <ecNumber evidence="10">2.4.1.-</ecNumber>
    </recommendedName>
</protein>
<evidence type="ECO:0000256" key="8">
    <source>
        <dbReference type="ARBA" id="ARBA00023034"/>
    </source>
</evidence>
<dbReference type="Proteomes" id="UP001217089">
    <property type="component" value="Unassembled WGS sequence"/>
</dbReference>
<evidence type="ECO:0000256" key="4">
    <source>
        <dbReference type="ARBA" id="ARBA00022679"/>
    </source>
</evidence>
<keyword evidence="4" id="KW-0808">Transferase</keyword>
<evidence type="ECO:0000256" key="2">
    <source>
        <dbReference type="ARBA" id="ARBA00008661"/>
    </source>
</evidence>
<keyword evidence="12" id="KW-1185">Reference proteome</keyword>
<keyword evidence="6" id="KW-0735">Signal-anchor</keyword>
<gene>
    <name evidence="11" type="ORF">KUTeg_009119</name>
</gene>
<evidence type="ECO:0000256" key="3">
    <source>
        <dbReference type="ARBA" id="ARBA00022676"/>
    </source>
</evidence>
<comment type="subcellular location">
    <subcellularLocation>
        <location evidence="1 10">Golgi apparatus membrane</location>
        <topology evidence="1 10">Single-pass type II membrane protein</topology>
    </subcellularLocation>
</comment>
<proteinExistence type="inferred from homology"/>
<dbReference type="EMBL" id="JARBDR010000376">
    <property type="protein sequence ID" value="KAJ8313333.1"/>
    <property type="molecule type" value="Genomic_DNA"/>
</dbReference>
<keyword evidence="9" id="KW-0472">Membrane</keyword>
<keyword evidence="3 10" id="KW-0328">Glycosyltransferase</keyword>
<sequence length="316" mass="36142">MAFNTLGMNGNESYITTLSTTLLMGDNSNNSSTDSEGKRKDICSSCNMHSFKILFNNERICDLQGNQAIDIIILILTSHKNRQQREAIRKTWLTYAKNNTANVRYAFLLGFTYDKTIRLTTYDEAKKYNDIIIEDFIDSYGNLTHKSMMAFRWATEFCSHATFVLKIDDDMWLNVPSLLASTQNHNKVLQNGVGGKYKSSQGPMRHGKWRASYKNYPNKLYPAFCAGPGYVTSMGVAKKIFDISKHVPFFHLEDVYIGLCVQKLNLKIYGLKGFNNRKVRYDPCLYKSQKVVTSHHVTPKELLEIWSTNCSQTVKP</sequence>
<dbReference type="InterPro" id="IPR002659">
    <property type="entry name" value="Glyco_trans_31"/>
</dbReference>
<evidence type="ECO:0000256" key="5">
    <source>
        <dbReference type="ARBA" id="ARBA00022692"/>
    </source>
</evidence>
<keyword evidence="5" id="KW-0812">Transmembrane</keyword>
<keyword evidence="8 10" id="KW-0333">Golgi apparatus</keyword>
<reference evidence="11 12" key="1">
    <citation type="submission" date="2022-12" db="EMBL/GenBank/DDBJ databases">
        <title>Chromosome-level genome of Tegillarca granosa.</title>
        <authorList>
            <person name="Kim J."/>
        </authorList>
    </citation>
    <scope>NUCLEOTIDE SEQUENCE [LARGE SCALE GENOMIC DNA]</scope>
    <source>
        <strain evidence="11">Teg-2019</strain>
        <tissue evidence="11">Adductor muscle</tissue>
    </source>
</reference>
<dbReference type="Gene3D" id="3.90.550.50">
    <property type="match status" value="1"/>
</dbReference>
<dbReference type="Pfam" id="PF01762">
    <property type="entry name" value="Galactosyl_T"/>
    <property type="match status" value="1"/>
</dbReference>
<comment type="similarity">
    <text evidence="2 10">Belongs to the glycosyltransferase 31 family.</text>
</comment>
<comment type="caution">
    <text evidence="11">The sequence shown here is derived from an EMBL/GenBank/DDBJ whole genome shotgun (WGS) entry which is preliminary data.</text>
</comment>
<organism evidence="11 12">
    <name type="scientific">Tegillarca granosa</name>
    <name type="common">Malaysian cockle</name>
    <name type="synonym">Anadara granosa</name>
    <dbReference type="NCBI Taxonomy" id="220873"/>
    <lineage>
        <taxon>Eukaryota</taxon>
        <taxon>Metazoa</taxon>
        <taxon>Spiralia</taxon>
        <taxon>Lophotrochozoa</taxon>
        <taxon>Mollusca</taxon>
        <taxon>Bivalvia</taxon>
        <taxon>Autobranchia</taxon>
        <taxon>Pteriomorphia</taxon>
        <taxon>Arcoida</taxon>
        <taxon>Arcoidea</taxon>
        <taxon>Arcidae</taxon>
        <taxon>Tegillarca</taxon>
    </lineage>
</organism>
<dbReference type="EC" id="2.4.1.-" evidence="10"/>
<name>A0ABQ9FCC0_TEGGR</name>
<accession>A0ABQ9FCC0</accession>
<evidence type="ECO:0000313" key="12">
    <source>
        <dbReference type="Proteomes" id="UP001217089"/>
    </source>
</evidence>
<evidence type="ECO:0000256" key="1">
    <source>
        <dbReference type="ARBA" id="ARBA00004323"/>
    </source>
</evidence>
<dbReference type="PANTHER" id="PTHR11214">
    <property type="entry name" value="BETA-1,3-N-ACETYLGLUCOSAMINYLTRANSFERASE"/>
    <property type="match status" value="1"/>
</dbReference>
<evidence type="ECO:0000256" key="6">
    <source>
        <dbReference type="ARBA" id="ARBA00022968"/>
    </source>
</evidence>
<evidence type="ECO:0000256" key="10">
    <source>
        <dbReference type="RuleBase" id="RU363063"/>
    </source>
</evidence>
<dbReference type="PANTHER" id="PTHR11214:SF314">
    <property type="entry name" value="HEXOSYLTRANSFERASE"/>
    <property type="match status" value="1"/>
</dbReference>
<keyword evidence="7" id="KW-1133">Transmembrane helix</keyword>